<dbReference type="Proteomes" id="UP000030764">
    <property type="component" value="Unassembled WGS sequence"/>
</dbReference>
<reference evidence="1 2" key="1">
    <citation type="journal article" date="2014" name="Nat. Genet.">
        <title>Genome and transcriptome of the porcine whipworm Trichuris suis.</title>
        <authorList>
            <person name="Jex A.R."/>
            <person name="Nejsum P."/>
            <person name="Schwarz E.M."/>
            <person name="Hu L."/>
            <person name="Young N.D."/>
            <person name="Hall R.S."/>
            <person name="Korhonen P.K."/>
            <person name="Liao S."/>
            <person name="Thamsborg S."/>
            <person name="Xia J."/>
            <person name="Xu P."/>
            <person name="Wang S."/>
            <person name="Scheerlinck J.P."/>
            <person name="Hofmann A."/>
            <person name="Sternberg P.W."/>
            <person name="Wang J."/>
            <person name="Gasser R.B."/>
        </authorList>
    </citation>
    <scope>NUCLEOTIDE SEQUENCE [LARGE SCALE GENOMIC DNA]</scope>
    <source>
        <strain evidence="1">DCEP-RM93M</strain>
    </source>
</reference>
<keyword evidence="2" id="KW-1185">Reference proteome</keyword>
<dbReference type="EMBL" id="KL363246">
    <property type="protein sequence ID" value="KFD50892.1"/>
    <property type="molecule type" value="Genomic_DNA"/>
</dbReference>
<organism evidence="1 2">
    <name type="scientific">Trichuris suis</name>
    <name type="common">pig whipworm</name>
    <dbReference type="NCBI Taxonomy" id="68888"/>
    <lineage>
        <taxon>Eukaryota</taxon>
        <taxon>Metazoa</taxon>
        <taxon>Ecdysozoa</taxon>
        <taxon>Nematoda</taxon>
        <taxon>Enoplea</taxon>
        <taxon>Dorylaimia</taxon>
        <taxon>Trichinellida</taxon>
        <taxon>Trichuridae</taxon>
        <taxon>Trichuris</taxon>
    </lineage>
</organism>
<gene>
    <name evidence="1" type="ORF">M513_08205</name>
</gene>
<sequence length="59" mass="6548">MLKLILPSAEKRSPVFYAENGKDSSIFKRSVETTLGDNQSAWRTSVGYPKQLSVRAKGC</sequence>
<name>A0A085M0Z6_9BILA</name>
<protein>
    <submittedName>
        <fullName evidence="1">Uncharacterized protein</fullName>
    </submittedName>
</protein>
<evidence type="ECO:0000313" key="2">
    <source>
        <dbReference type="Proteomes" id="UP000030764"/>
    </source>
</evidence>
<evidence type="ECO:0000313" key="1">
    <source>
        <dbReference type="EMBL" id="KFD50892.1"/>
    </source>
</evidence>
<proteinExistence type="predicted"/>
<dbReference type="AlphaFoldDB" id="A0A085M0Z6"/>
<accession>A0A085M0Z6</accession>